<evidence type="ECO:0000259" key="1">
    <source>
        <dbReference type="Pfam" id="PF06985"/>
    </source>
</evidence>
<feature type="non-terminal residue" evidence="2">
    <location>
        <position position="1"/>
    </location>
</feature>
<dbReference type="PANTHER" id="PTHR33112:SF16">
    <property type="entry name" value="HETEROKARYON INCOMPATIBILITY DOMAIN-CONTAINING PROTEIN"/>
    <property type="match status" value="1"/>
</dbReference>
<evidence type="ECO:0000313" key="2">
    <source>
        <dbReference type="EMBL" id="KAF2181369.1"/>
    </source>
</evidence>
<gene>
    <name evidence="2" type="ORF">K469DRAFT_522593</name>
</gene>
<evidence type="ECO:0000313" key="3">
    <source>
        <dbReference type="Proteomes" id="UP000800200"/>
    </source>
</evidence>
<protein>
    <submittedName>
        <fullName evidence="2">HET-domain-containing protein</fullName>
    </submittedName>
</protein>
<feature type="domain" description="Heterokaryon incompatibility" evidence="1">
    <location>
        <begin position="53"/>
        <end position="179"/>
    </location>
</feature>
<reference evidence="2" key="1">
    <citation type="journal article" date="2020" name="Stud. Mycol.">
        <title>101 Dothideomycetes genomes: a test case for predicting lifestyles and emergence of pathogens.</title>
        <authorList>
            <person name="Haridas S."/>
            <person name="Albert R."/>
            <person name="Binder M."/>
            <person name="Bloem J."/>
            <person name="Labutti K."/>
            <person name="Salamov A."/>
            <person name="Andreopoulos B."/>
            <person name="Baker S."/>
            <person name="Barry K."/>
            <person name="Bills G."/>
            <person name="Bluhm B."/>
            <person name="Cannon C."/>
            <person name="Castanera R."/>
            <person name="Culley D."/>
            <person name="Daum C."/>
            <person name="Ezra D."/>
            <person name="Gonzalez J."/>
            <person name="Henrissat B."/>
            <person name="Kuo A."/>
            <person name="Liang C."/>
            <person name="Lipzen A."/>
            <person name="Lutzoni F."/>
            <person name="Magnuson J."/>
            <person name="Mondo S."/>
            <person name="Nolan M."/>
            <person name="Ohm R."/>
            <person name="Pangilinan J."/>
            <person name="Park H.-J."/>
            <person name="Ramirez L."/>
            <person name="Alfaro M."/>
            <person name="Sun H."/>
            <person name="Tritt A."/>
            <person name="Yoshinaga Y."/>
            <person name="Zwiers L.-H."/>
            <person name="Turgeon B."/>
            <person name="Goodwin S."/>
            <person name="Spatafora J."/>
            <person name="Crous P."/>
            <person name="Grigoriev I."/>
        </authorList>
    </citation>
    <scope>NUCLEOTIDE SEQUENCE</scope>
    <source>
        <strain evidence="2">CBS 207.26</strain>
    </source>
</reference>
<feature type="non-terminal residue" evidence="2">
    <location>
        <position position="357"/>
    </location>
</feature>
<dbReference type="PANTHER" id="PTHR33112">
    <property type="entry name" value="DOMAIN PROTEIN, PUTATIVE-RELATED"/>
    <property type="match status" value="1"/>
</dbReference>
<dbReference type="OrthoDB" id="5125733at2759"/>
<dbReference type="InterPro" id="IPR010730">
    <property type="entry name" value="HET"/>
</dbReference>
<proteinExistence type="predicted"/>
<dbReference type="Proteomes" id="UP000800200">
    <property type="component" value="Unassembled WGS sequence"/>
</dbReference>
<dbReference type="AlphaFoldDB" id="A0A6A6DT26"/>
<organism evidence="2 3">
    <name type="scientific">Zopfia rhizophila CBS 207.26</name>
    <dbReference type="NCBI Taxonomy" id="1314779"/>
    <lineage>
        <taxon>Eukaryota</taxon>
        <taxon>Fungi</taxon>
        <taxon>Dikarya</taxon>
        <taxon>Ascomycota</taxon>
        <taxon>Pezizomycotina</taxon>
        <taxon>Dothideomycetes</taxon>
        <taxon>Dothideomycetes incertae sedis</taxon>
        <taxon>Zopfiaceae</taxon>
        <taxon>Zopfia</taxon>
    </lineage>
</organism>
<name>A0A6A6DT26_9PEZI</name>
<keyword evidence="3" id="KW-1185">Reference proteome</keyword>
<accession>A0A6A6DT26</accession>
<dbReference type="EMBL" id="ML994653">
    <property type="protein sequence ID" value="KAF2181369.1"/>
    <property type="molecule type" value="Genomic_DNA"/>
</dbReference>
<dbReference type="Pfam" id="PF06985">
    <property type="entry name" value="HET"/>
    <property type="match status" value="1"/>
</dbReference>
<sequence length="357" mass="40833">FQTVNGWLSKCDSKHKQCQMLNPPKLPTRVIDVSIDESQENVRLVAKDSAARYAALTYCWGKSNFTVTTDTIEECMKRLPIAKMPRIIQDGIICTRRIGIQYLWVDSLCILQDSETDKAYELSRMADYYHKAYLTISAALSCDSNDGFLYEREAASAVPQWPILYLPIRNPITSRGWTLQEHLLSPRLLIYGTLDVYWSCSTTTLRKDSEFDRFHCNDDGTSVKALGNFKMWKEIVEEFSCMALTNPHDRLPALSALAMKFNQGTEDIYMAGIWSRWLVRSLAWTSTEPEKSIRQDWVAPCWSWASLDGRVEFLIGSATHRDDSITELVEVIECSTIPNFDSTRYGEVRTSKLIVRG</sequence>